<evidence type="ECO:0000313" key="1">
    <source>
        <dbReference type="EMBL" id="EMF82460.1"/>
    </source>
</evidence>
<dbReference type="AlphaFoldDB" id="M3H133"/>
<protein>
    <submittedName>
        <fullName evidence="1">Uncharacterized protein</fullName>
    </submittedName>
</protein>
<sequence length="60" mass="6904">MVKILKIPLRPSTASTKGLSKKMKNLSLTHLQNKNFRTKRYFLHVASWSSCKGNSYYSDV</sequence>
<organism evidence="1 2">
    <name type="scientific">Leptospira weilii serovar Topaz str. LT2116</name>
    <dbReference type="NCBI Taxonomy" id="1088540"/>
    <lineage>
        <taxon>Bacteria</taxon>
        <taxon>Pseudomonadati</taxon>
        <taxon>Spirochaetota</taxon>
        <taxon>Spirochaetia</taxon>
        <taxon>Leptospirales</taxon>
        <taxon>Leptospiraceae</taxon>
        <taxon>Leptospira</taxon>
    </lineage>
</organism>
<proteinExistence type="predicted"/>
<name>M3H133_9LEPT</name>
<accession>M3H133</accession>
<gene>
    <name evidence="1" type="ORF">LEP1GSC188_0188</name>
</gene>
<dbReference type="EMBL" id="AHOR02000022">
    <property type="protein sequence ID" value="EMF82460.1"/>
    <property type="molecule type" value="Genomic_DNA"/>
</dbReference>
<evidence type="ECO:0000313" key="2">
    <source>
        <dbReference type="Proteomes" id="UP000011770"/>
    </source>
</evidence>
<dbReference type="Proteomes" id="UP000011770">
    <property type="component" value="Unassembled WGS sequence"/>
</dbReference>
<comment type="caution">
    <text evidence="1">The sequence shown here is derived from an EMBL/GenBank/DDBJ whole genome shotgun (WGS) entry which is preliminary data.</text>
</comment>
<reference evidence="1 2" key="1">
    <citation type="submission" date="2013-01" db="EMBL/GenBank/DDBJ databases">
        <authorList>
            <person name="Harkins D.M."/>
            <person name="Durkin A.S."/>
            <person name="Brinkac L.M."/>
            <person name="Haft D.H."/>
            <person name="Selengut J.D."/>
            <person name="Sanka R."/>
            <person name="DePew J."/>
            <person name="Purushe J."/>
            <person name="Tulsiani S.M."/>
            <person name="Graham G.C."/>
            <person name="Burns M.-A."/>
            <person name="Dohnt M.F."/>
            <person name="Smythe L.D."/>
            <person name="McKay D.B."/>
            <person name="Craig S.B."/>
            <person name="Vinetz J.M."/>
            <person name="Sutton G.G."/>
            <person name="Nierman W.C."/>
            <person name="Fouts D.E."/>
        </authorList>
    </citation>
    <scope>NUCLEOTIDE SEQUENCE [LARGE SCALE GENOMIC DNA]</scope>
    <source>
        <strain evidence="1 2">LT2116</strain>
    </source>
</reference>